<keyword evidence="11" id="KW-1185">Reference proteome</keyword>
<keyword evidence="3" id="KW-1003">Cell membrane</keyword>
<dbReference type="InterPro" id="IPR003004">
    <property type="entry name" value="GspF/PilC"/>
</dbReference>
<keyword evidence="5 8" id="KW-1133">Transmembrane helix</keyword>
<dbReference type="GO" id="GO:0005886">
    <property type="term" value="C:plasma membrane"/>
    <property type="evidence" value="ECO:0007669"/>
    <property type="project" value="UniProtKB-SubCell"/>
</dbReference>
<evidence type="ECO:0000256" key="5">
    <source>
        <dbReference type="ARBA" id="ARBA00022989"/>
    </source>
</evidence>
<feature type="transmembrane region" description="Helical" evidence="8">
    <location>
        <begin position="227"/>
        <end position="254"/>
    </location>
</feature>
<feature type="domain" description="Type II secretion system protein GspF" evidence="9">
    <location>
        <begin position="290"/>
        <end position="409"/>
    </location>
</feature>
<dbReference type="PANTHER" id="PTHR30012">
    <property type="entry name" value="GENERAL SECRETION PATHWAY PROTEIN"/>
    <property type="match status" value="1"/>
</dbReference>
<dbReference type="AlphaFoldDB" id="A0A842H9D6"/>
<evidence type="ECO:0000256" key="2">
    <source>
        <dbReference type="ARBA" id="ARBA00005745"/>
    </source>
</evidence>
<evidence type="ECO:0000313" key="10">
    <source>
        <dbReference type="EMBL" id="MBC2592718.1"/>
    </source>
</evidence>
<dbReference type="InterPro" id="IPR018076">
    <property type="entry name" value="T2SS_GspF_dom"/>
</dbReference>
<evidence type="ECO:0000256" key="4">
    <source>
        <dbReference type="ARBA" id="ARBA00022692"/>
    </source>
</evidence>
<feature type="transmembrane region" description="Helical" evidence="8">
    <location>
        <begin position="387"/>
        <end position="412"/>
    </location>
</feature>
<feature type="region of interest" description="Disordered" evidence="7">
    <location>
        <begin position="42"/>
        <end position="66"/>
    </location>
</feature>
<dbReference type="PANTHER" id="PTHR30012:SF0">
    <property type="entry name" value="TYPE II SECRETION SYSTEM PROTEIN F-RELATED"/>
    <property type="match status" value="1"/>
</dbReference>
<evidence type="ECO:0000256" key="8">
    <source>
        <dbReference type="SAM" id="Phobius"/>
    </source>
</evidence>
<proteinExistence type="inferred from homology"/>
<reference evidence="10 11" key="1">
    <citation type="submission" date="2020-07" db="EMBL/GenBank/DDBJ databases">
        <authorList>
            <person name="Feng X."/>
        </authorList>
    </citation>
    <scope>NUCLEOTIDE SEQUENCE [LARGE SCALE GENOMIC DNA]</scope>
    <source>
        <strain evidence="10 11">JCM31066</strain>
    </source>
</reference>
<dbReference type="InterPro" id="IPR042094">
    <property type="entry name" value="T2SS_GspF_sf"/>
</dbReference>
<dbReference type="PRINTS" id="PR00812">
    <property type="entry name" value="BCTERIALGSPF"/>
</dbReference>
<dbReference type="Gene3D" id="1.20.81.30">
    <property type="entry name" value="Type II secretion system (T2SS), domain F"/>
    <property type="match status" value="2"/>
</dbReference>
<feature type="region of interest" description="Disordered" evidence="7">
    <location>
        <begin position="1"/>
        <end position="20"/>
    </location>
</feature>
<evidence type="ECO:0000259" key="9">
    <source>
        <dbReference type="Pfam" id="PF00482"/>
    </source>
</evidence>
<dbReference type="EMBL" id="JACHVB010000005">
    <property type="protein sequence ID" value="MBC2592718.1"/>
    <property type="molecule type" value="Genomic_DNA"/>
</dbReference>
<comment type="subcellular location">
    <subcellularLocation>
        <location evidence="1">Cell membrane</location>
        <topology evidence="1">Multi-pass membrane protein</topology>
    </subcellularLocation>
</comment>
<dbReference type="Pfam" id="PF00482">
    <property type="entry name" value="T2SSF"/>
    <property type="match status" value="2"/>
</dbReference>
<keyword evidence="6 8" id="KW-0472">Membrane</keyword>
<evidence type="ECO:0000256" key="6">
    <source>
        <dbReference type="ARBA" id="ARBA00023136"/>
    </source>
</evidence>
<gene>
    <name evidence="10" type="ORF">H5P28_00440</name>
</gene>
<evidence type="ECO:0000256" key="7">
    <source>
        <dbReference type="SAM" id="MobiDB-lite"/>
    </source>
</evidence>
<evidence type="ECO:0000256" key="1">
    <source>
        <dbReference type="ARBA" id="ARBA00004651"/>
    </source>
</evidence>
<feature type="transmembrane region" description="Helical" evidence="8">
    <location>
        <begin position="185"/>
        <end position="207"/>
    </location>
</feature>
<protein>
    <submittedName>
        <fullName evidence="10">Type II secretion system F family protein</fullName>
    </submittedName>
</protein>
<accession>A0A842H9D6</accession>
<organism evidence="10 11">
    <name type="scientific">Ruficoccus amylovorans</name>
    <dbReference type="NCBI Taxonomy" id="1804625"/>
    <lineage>
        <taxon>Bacteria</taxon>
        <taxon>Pseudomonadati</taxon>
        <taxon>Verrucomicrobiota</taxon>
        <taxon>Opitutia</taxon>
        <taxon>Puniceicoccales</taxon>
        <taxon>Cerasicoccaceae</taxon>
        <taxon>Ruficoccus</taxon>
    </lineage>
</organism>
<dbReference type="RefSeq" id="WP_185673754.1">
    <property type="nucleotide sequence ID" value="NZ_JACHVB010000005.1"/>
</dbReference>
<comment type="caution">
    <text evidence="10">The sequence shown here is derived from an EMBL/GenBank/DDBJ whole genome shotgun (WGS) entry which is preliminary data.</text>
</comment>
<name>A0A842H9D6_9BACT</name>
<dbReference type="Proteomes" id="UP000546464">
    <property type="component" value="Unassembled WGS sequence"/>
</dbReference>
<sequence>MPVFSYRGIDASGKSSTGTLEAADRRQVIQKLRARKIQPLEIRQKKGGGRSRIELDDVPSATEQKAPRASLASRFRGKSGLALPFFRKLYQLHNSGMSVGDAVNLMTQRMTDPGLKELSSHIYKDLSEGHTLAASMRTQPETFDPMMAHLLEAGEATGNVVPILDNLIRHLERNADLRGKMISALVYPVFLIVVAFGVVALFLFFLLPRIQGMLDSMGAELNLAARVLIGFSDFLLTQGPFIFGALAIGFALIIQWRKSEKGRVATDRWLLKIPLVKSLVYNAEICRVTNVLSILLGNGVNTTESLRLAENTLGNRVLLERYRGARAMINDGAPFSMAFKKYQLLPDLDLDIISVGENTGSLVNGFQEVFSTHSEELEAKLKFSTSLVAGLALGTAFAMVALLTLGIIMSIMNVSQSLMNQ</sequence>
<feature type="domain" description="Type II secretion system protein GspF" evidence="9">
    <location>
        <begin position="85"/>
        <end position="208"/>
    </location>
</feature>
<evidence type="ECO:0000313" key="11">
    <source>
        <dbReference type="Proteomes" id="UP000546464"/>
    </source>
</evidence>
<evidence type="ECO:0000256" key="3">
    <source>
        <dbReference type="ARBA" id="ARBA00022475"/>
    </source>
</evidence>
<comment type="similarity">
    <text evidence="2">Belongs to the GSP F family.</text>
</comment>
<keyword evidence="4 8" id="KW-0812">Transmembrane</keyword>